<proteinExistence type="predicted"/>
<dbReference type="Pfam" id="PF00486">
    <property type="entry name" value="Trans_reg_C"/>
    <property type="match status" value="1"/>
</dbReference>
<dbReference type="GO" id="GO:0000976">
    <property type="term" value="F:transcription cis-regulatory region binding"/>
    <property type="evidence" value="ECO:0007669"/>
    <property type="project" value="TreeGrafter"/>
</dbReference>
<evidence type="ECO:0000256" key="2">
    <source>
        <dbReference type="PROSITE-ProRule" id="PRU00169"/>
    </source>
</evidence>
<dbReference type="CDD" id="cd00383">
    <property type="entry name" value="trans_reg_C"/>
    <property type="match status" value="1"/>
</dbReference>
<reference evidence="6 7" key="1">
    <citation type="submission" date="2020-04" db="EMBL/GenBank/DDBJ databases">
        <title>Molecular characterization of pseudomonads from Agaricus bisporus reveal novel blotch 2 pathogens in Western Europe.</title>
        <authorList>
            <person name="Taparia T."/>
            <person name="Krijger M."/>
            <person name="Haynes E."/>
            <person name="Elpinstone J.G."/>
            <person name="Noble R."/>
            <person name="Van Der Wolf J."/>
        </authorList>
    </citation>
    <scope>NUCLEOTIDE SEQUENCE [LARGE SCALE GENOMIC DNA]</scope>
    <source>
        <strain evidence="6 7">IPO3737</strain>
    </source>
</reference>
<dbReference type="SMART" id="SM00448">
    <property type="entry name" value="REC"/>
    <property type="match status" value="1"/>
</dbReference>
<organism evidence="6 7">
    <name type="scientific">Pseudomonas gingeri</name>
    <dbReference type="NCBI Taxonomy" id="117681"/>
    <lineage>
        <taxon>Bacteria</taxon>
        <taxon>Pseudomonadati</taxon>
        <taxon>Pseudomonadota</taxon>
        <taxon>Gammaproteobacteria</taxon>
        <taxon>Pseudomonadales</taxon>
        <taxon>Pseudomonadaceae</taxon>
        <taxon>Pseudomonas</taxon>
    </lineage>
</organism>
<feature type="domain" description="Response regulatory" evidence="4">
    <location>
        <begin position="4"/>
        <end position="117"/>
    </location>
</feature>
<dbReference type="Gene3D" id="3.40.50.2300">
    <property type="match status" value="1"/>
</dbReference>
<evidence type="ECO:0000256" key="1">
    <source>
        <dbReference type="ARBA" id="ARBA00023125"/>
    </source>
</evidence>
<feature type="domain" description="OmpR/PhoB-type" evidence="5">
    <location>
        <begin position="125"/>
        <end position="223"/>
    </location>
</feature>
<evidence type="ECO:0000256" key="3">
    <source>
        <dbReference type="PROSITE-ProRule" id="PRU01091"/>
    </source>
</evidence>
<dbReference type="InterPro" id="IPR011006">
    <property type="entry name" value="CheY-like_superfamily"/>
</dbReference>
<evidence type="ECO:0000259" key="5">
    <source>
        <dbReference type="PROSITE" id="PS51755"/>
    </source>
</evidence>
<keyword evidence="1 3" id="KW-0238">DNA-binding</keyword>
<feature type="modified residue" description="4-aspartylphosphate" evidence="2">
    <location>
        <position position="53"/>
    </location>
</feature>
<dbReference type="GO" id="GO:0006355">
    <property type="term" value="P:regulation of DNA-templated transcription"/>
    <property type="evidence" value="ECO:0007669"/>
    <property type="project" value="InterPro"/>
</dbReference>
<evidence type="ECO:0000313" key="6">
    <source>
        <dbReference type="EMBL" id="NWC37188.1"/>
    </source>
</evidence>
<dbReference type="Gene3D" id="1.10.10.10">
    <property type="entry name" value="Winged helix-like DNA-binding domain superfamily/Winged helix DNA-binding domain"/>
    <property type="match status" value="1"/>
</dbReference>
<dbReference type="Gene3D" id="6.10.250.690">
    <property type="match status" value="1"/>
</dbReference>
<dbReference type="SMART" id="SM00862">
    <property type="entry name" value="Trans_reg_C"/>
    <property type="match status" value="1"/>
</dbReference>
<name>A0A7Y8CMY8_9PSED</name>
<protein>
    <submittedName>
        <fullName evidence="6">Response regulator transcription factor</fullName>
    </submittedName>
</protein>
<dbReference type="InterPro" id="IPR039420">
    <property type="entry name" value="WalR-like"/>
</dbReference>
<accession>A0A7Y8CMY8</accession>
<sequence length="234" mass="26417">MSDTLLLIEDDRPLAQLTAEFLRSEGFDVSIEHRGDQAARRIREEQPALLILDVMLPGLDGFSLCREIRAEYPGLILMMTALDENTEQLVGFDVGADDYVVKPIDPLLLLARIRALLRRHRQAPPMGYEFGAFKLDTKNRRAWLNETALSFSASEFELLDIFSRQPGVPLTREKLLQQLRGLEYDGLNRSIDMRVSRLRKKLAGLACPVTIQTVPAQGYLFVEIEPSHTGSSHV</sequence>
<dbReference type="CDD" id="cd17574">
    <property type="entry name" value="REC_OmpR"/>
    <property type="match status" value="1"/>
</dbReference>
<dbReference type="Pfam" id="PF00072">
    <property type="entry name" value="Response_reg"/>
    <property type="match status" value="1"/>
</dbReference>
<dbReference type="PROSITE" id="PS50110">
    <property type="entry name" value="RESPONSE_REGULATORY"/>
    <property type="match status" value="1"/>
</dbReference>
<dbReference type="GO" id="GO:0005829">
    <property type="term" value="C:cytosol"/>
    <property type="evidence" value="ECO:0007669"/>
    <property type="project" value="TreeGrafter"/>
</dbReference>
<dbReference type="PANTHER" id="PTHR48111:SF47">
    <property type="entry name" value="TRANSCRIPTIONAL REGULATORY PROTEIN RSTA"/>
    <property type="match status" value="1"/>
</dbReference>
<evidence type="ECO:0000313" key="7">
    <source>
        <dbReference type="Proteomes" id="UP000520592"/>
    </source>
</evidence>
<gene>
    <name evidence="6" type="ORF">HX876_33060</name>
</gene>
<dbReference type="EMBL" id="JACAQD010000057">
    <property type="protein sequence ID" value="NWC37188.1"/>
    <property type="molecule type" value="Genomic_DNA"/>
</dbReference>
<dbReference type="GO" id="GO:0000156">
    <property type="term" value="F:phosphorelay response regulator activity"/>
    <property type="evidence" value="ECO:0007669"/>
    <property type="project" value="TreeGrafter"/>
</dbReference>
<dbReference type="AlphaFoldDB" id="A0A7Y8CMY8"/>
<dbReference type="SUPFAM" id="SSF52172">
    <property type="entry name" value="CheY-like"/>
    <property type="match status" value="1"/>
</dbReference>
<dbReference type="RefSeq" id="WP_177062684.1">
    <property type="nucleotide sequence ID" value="NZ_JACAPB010000033.1"/>
</dbReference>
<dbReference type="InterPro" id="IPR001789">
    <property type="entry name" value="Sig_transdc_resp-reg_receiver"/>
</dbReference>
<dbReference type="InterPro" id="IPR036388">
    <property type="entry name" value="WH-like_DNA-bd_sf"/>
</dbReference>
<comment type="caution">
    <text evidence="6">The sequence shown here is derived from an EMBL/GenBank/DDBJ whole genome shotgun (WGS) entry which is preliminary data.</text>
</comment>
<evidence type="ECO:0000259" key="4">
    <source>
        <dbReference type="PROSITE" id="PS50110"/>
    </source>
</evidence>
<dbReference type="GO" id="GO:0032993">
    <property type="term" value="C:protein-DNA complex"/>
    <property type="evidence" value="ECO:0007669"/>
    <property type="project" value="TreeGrafter"/>
</dbReference>
<dbReference type="InterPro" id="IPR001867">
    <property type="entry name" value="OmpR/PhoB-type_DNA-bd"/>
</dbReference>
<feature type="DNA-binding region" description="OmpR/PhoB-type" evidence="3">
    <location>
        <begin position="125"/>
        <end position="223"/>
    </location>
</feature>
<dbReference type="PANTHER" id="PTHR48111">
    <property type="entry name" value="REGULATOR OF RPOS"/>
    <property type="match status" value="1"/>
</dbReference>
<dbReference type="PROSITE" id="PS51755">
    <property type="entry name" value="OMPR_PHOB"/>
    <property type="match status" value="1"/>
</dbReference>
<keyword evidence="2" id="KW-0597">Phosphoprotein</keyword>
<dbReference type="Proteomes" id="UP000520592">
    <property type="component" value="Unassembled WGS sequence"/>
</dbReference>